<feature type="compositionally biased region" description="Polar residues" evidence="2">
    <location>
        <begin position="8"/>
        <end position="22"/>
    </location>
</feature>
<name>A0A9P8TAL3_9ASCO</name>
<dbReference type="Proteomes" id="UP000769528">
    <property type="component" value="Unassembled WGS sequence"/>
</dbReference>
<dbReference type="EMBL" id="JAEUBF010001278">
    <property type="protein sequence ID" value="KAH3671450.1"/>
    <property type="molecule type" value="Genomic_DNA"/>
</dbReference>
<reference evidence="4" key="1">
    <citation type="journal article" date="2021" name="Open Biol.">
        <title>Shared evolutionary footprints suggest mitochondrial oxidative damage underlies multiple complex I losses in fungi.</title>
        <authorList>
            <person name="Schikora-Tamarit M.A."/>
            <person name="Marcet-Houben M."/>
            <person name="Nosek J."/>
            <person name="Gabaldon T."/>
        </authorList>
    </citation>
    <scope>NUCLEOTIDE SEQUENCE</scope>
    <source>
        <strain evidence="4">CBS6341</strain>
    </source>
</reference>
<feature type="region of interest" description="Disordered" evidence="2">
    <location>
        <begin position="1"/>
        <end position="25"/>
    </location>
</feature>
<dbReference type="OrthoDB" id="10263185at2759"/>
<dbReference type="PANTHER" id="PTHR12455">
    <property type="entry name" value="NUCLEOLAR COMPLEX PROTEIN 4"/>
    <property type="match status" value="1"/>
</dbReference>
<evidence type="ECO:0000256" key="2">
    <source>
        <dbReference type="SAM" id="MobiDB-lite"/>
    </source>
</evidence>
<evidence type="ECO:0000313" key="5">
    <source>
        <dbReference type="Proteomes" id="UP000769528"/>
    </source>
</evidence>
<proteinExistence type="inferred from homology"/>
<evidence type="ECO:0000256" key="1">
    <source>
        <dbReference type="ARBA" id="ARBA00007797"/>
    </source>
</evidence>
<feature type="domain" description="CCAAT-binding factor" evidence="3">
    <location>
        <begin position="328"/>
        <end position="476"/>
    </location>
</feature>
<evidence type="ECO:0000259" key="3">
    <source>
        <dbReference type="Pfam" id="PF03914"/>
    </source>
</evidence>
<dbReference type="PANTHER" id="PTHR12455:SF0">
    <property type="entry name" value="NUCLEOLAR COMPLEX PROTEIN 4 HOMOLOG"/>
    <property type="match status" value="1"/>
</dbReference>
<gene>
    <name evidence="4" type="ORF">WICMUC_004631</name>
</gene>
<dbReference type="InterPro" id="IPR005612">
    <property type="entry name" value="CCAAT-binding_factor"/>
</dbReference>
<dbReference type="Pfam" id="PF03914">
    <property type="entry name" value="CBF"/>
    <property type="match status" value="1"/>
</dbReference>
<evidence type="ECO:0000313" key="4">
    <source>
        <dbReference type="EMBL" id="KAH3671450.1"/>
    </source>
</evidence>
<organism evidence="4 5">
    <name type="scientific">Wickerhamomyces mucosus</name>
    <dbReference type="NCBI Taxonomy" id="1378264"/>
    <lineage>
        <taxon>Eukaryota</taxon>
        <taxon>Fungi</taxon>
        <taxon>Dikarya</taxon>
        <taxon>Ascomycota</taxon>
        <taxon>Saccharomycotina</taxon>
        <taxon>Saccharomycetes</taxon>
        <taxon>Phaffomycetales</taxon>
        <taxon>Wickerhamomycetaceae</taxon>
        <taxon>Wickerhamomyces</taxon>
    </lineage>
</organism>
<dbReference type="AlphaFoldDB" id="A0A9P8TAL3"/>
<reference evidence="4" key="2">
    <citation type="submission" date="2021-01" db="EMBL/GenBank/DDBJ databases">
        <authorList>
            <person name="Schikora-Tamarit M.A."/>
        </authorList>
    </citation>
    <scope>NUCLEOTIDE SEQUENCE</scope>
    <source>
        <strain evidence="4">CBS6341</strain>
    </source>
</reference>
<dbReference type="GO" id="GO:0042254">
    <property type="term" value="P:ribosome biogenesis"/>
    <property type="evidence" value="ECO:0007669"/>
    <property type="project" value="InterPro"/>
</dbReference>
<sequence>MVKRSKSNDGTPSKKSKPSNQQERGELSKDFITIQTDQIIENLNKDVSNIKSLIDLYDIFLETFQSQDEQEDEILTKYEDDLRYLNVSIFKIFSKAFNDQLFDNKLSKIYTDLKKFYELFKFNLLFFMEIISIDCSLIVDNLDIYMKLLKFENLNFNGNQPYFPNKSFKDLIHTLINSNNGEILSNGLNSNIILQEFLTNYYSKYYDLQFYFINELNLIELNHSSNLISKILTIINEKTMVLDIDQKKKKCFLKKLPSLVNNLNHYKNQFELNLLSILNHENQSILLNSQYKTILLILHKRIIPFMKTPTKLMDFLTDSYNLNDTLISILSLNGLFELIKTYNLDYPNFYTKLYQLLDKNLFHLKYRSRFLRLTDIFLNSTHLPSSLIASFIKKMARLSINSSPSAIVSIIPFIYNLLKRHPTCMILLQNEHTDSLYSDPYNNDEIDPLKTNAIESSLWELETLQSHYHPNVATLAKIFSQPFKKQSYNLEDFLDWSYNSLLESETTRRLKEDGAALEYEEFETLLGDYLPEWRW</sequence>
<dbReference type="GO" id="GO:0032040">
    <property type="term" value="C:small-subunit processome"/>
    <property type="evidence" value="ECO:0007669"/>
    <property type="project" value="TreeGrafter"/>
</dbReference>
<dbReference type="GO" id="GO:0030692">
    <property type="term" value="C:Noc4p-Nop14p complex"/>
    <property type="evidence" value="ECO:0007669"/>
    <property type="project" value="TreeGrafter"/>
</dbReference>
<comment type="similarity">
    <text evidence="1">Belongs to the CBF/MAK21 family.</text>
</comment>
<protein>
    <recommendedName>
        <fullName evidence="3">CCAAT-binding factor domain-containing protein</fullName>
    </recommendedName>
</protein>
<dbReference type="InterPro" id="IPR027193">
    <property type="entry name" value="Noc4"/>
</dbReference>
<keyword evidence="5" id="KW-1185">Reference proteome</keyword>
<comment type="caution">
    <text evidence="4">The sequence shown here is derived from an EMBL/GenBank/DDBJ whole genome shotgun (WGS) entry which is preliminary data.</text>
</comment>
<accession>A0A9P8TAL3</accession>